<dbReference type="EMBL" id="QUSW01000001">
    <property type="protein sequence ID" value="RQP26348.1"/>
    <property type="molecule type" value="Genomic_DNA"/>
</dbReference>
<evidence type="ECO:0000313" key="1">
    <source>
        <dbReference type="EMBL" id="RQP26348.1"/>
    </source>
</evidence>
<proteinExistence type="predicted"/>
<dbReference type="InterPro" id="IPR007488">
    <property type="entry name" value="DUF535"/>
</dbReference>
<dbReference type="AlphaFoldDB" id="A0A3N7HVF1"/>
<dbReference type="Pfam" id="PF04393">
    <property type="entry name" value="DUF535"/>
    <property type="match status" value="1"/>
</dbReference>
<evidence type="ECO:0000313" key="2">
    <source>
        <dbReference type="Proteomes" id="UP000267464"/>
    </source>
</evidence>
<accession>A0A3N7HVF1</accession>
<dbReference type="GO" id="GO:0006974">
    <property type="term" value="P:DNA damage response"/>
    <property type="evidence" value="ECO:0007669"/>
    <property type="project" value="TreeGrafter"/>
</dbReference>
<dbReference type="Proteomes" id="UP000267464">
    <property type="component" value="Unassembled WGS sequence"/>
</dbReference>
<keyword evidence="2" id="KW-1185">Reference proteome</keyword>
<dbReference type="PANTHER" id="PTHR38785">
    <property type="entry name" value="HOMOLOG OF VIRK"/>
    <property type="match status" value="1"/>
</dbReference>
<dbReference type="PANTHER" id="PTHR38785:SF1">
    <property type="entry name" value="HOMOLOG OF VIRK"/>
    <property type="match status" value="1"/>
</dbReference>
<comment type="caution">
    <text evidence="1">The sequence shown here is derived from an EMBL/GenBank/DDBJ whole genome shotgun (WGS) entry which is preliminary data.</text>
</comment>
<organism evidence="1 2">
    <name type="scientific">Piscinibacter terrae</name>
    <dbReference type="NCBI Taxonomy" id="2496871"/>
    <lineage>
        <taxon>Bacteria</taxon>
        <taxon>Pseudomonadati</taxon>
        <taxon>Pseudomonadota</taxon>
        <taxon>Betaproteobacteria</taxon>
        <taxon>Burkholderiales</taxon>
        <taxon>Sphaerotilaceae</taxon>
        <taxon>Piscinibacter</taxon>
    </lineage>
</organism>
<gene>
    <name evidence="1" type="ORF">DZC73_04805</name>
</gene>
<reference evidence="1 2" key="2">
    <citation type="submission" date="2018-12" db="EMBL/GenBank/DDBJ databases">
        <title>Rhizobacter gummiphilus sp. nov., a rubber-degrading bacterium isolated from the soil of a botanical garden in Japan.</title>
        <authorList>
            <person name="Shunsuke S.S."/>
        </authorList>
    </citation>
    <scope>NUCLEOTIDE SEQUENCE [LARGE SCALE GENOMIC DNA]</scope>
    <source>
        <strain evidence="1 2">S-16</strain>
    </source>
</reference>
<sequence length="324" mass="35754">MTVSKTASEAAPNDTTNTGQGLMAAVRRFWAWSGKVCEQTGLRRLRARVGFVVKALALREDLDAFAGARPGSPLARAFEQRPEMVGAAVWPYICARWDGQRRLAQIRSHYDAVDAIGGVVDFPIDQSRQLLDLAAEHEGLKVVLDQPRWFMREGQLVLNLFAGDVRIYSIAFSLGRENGATVAWIGAIQGGNSEGVMADYKDLTKALHGMRPRDFLVELVRSLCRSLGVSKIMAVADASRQHRAAYFGAAKSETLSLNYDEIWTERGAQKVTDDFFSLAIEAPLKSLDDVPSKKRAMYRRRYELLESLDSRIAEAVAAGKESAA</sequence>
<reference evidence="1 2" key="1">
    <citation type="submission" date="2018-08" db="EMBL/GenBank/DDBJ databases">
        <authorList>
            <person name="Khan S.A."/>
            <person name="Jeon C.O."/>
            <person name="Chun B.H."/>
            <person name="Jeong S.E."/>
        </authorList>
    </citation>
    <scope>NUCLEOTIDE SEQUENCE [LARGE SCALE GENOMIC DNA]</scope>
    <source>
        <strain evidence="1 2">S-16</strain>
    </source>
</reference>
<protein>
    <submittedName>
        <fullName evidence="1">DUF535 domain-containing protein</fullName>
    </submittedName>
</protein>
<name>A0A3N7HVF1_9BURK</name>